<dbReference type="PANTHER" id="PTHR10655:SF17">
    <property type="entry name" value="LYSOPHOSPHOLIPASE-LIKE PROTEIN 1"/>
    <property type="match status" value="1"/>
</dbReference>
<proteinExistence type="inferred from homology"/>
<evidence type="ECO:0000313" key="11">
    <source>
        <dbReference type="EMBL" id="RDX56317.1"/>
    </source>
</evidence>
<keyword evidence="12" id="KW-1185">Reference proteome</keyword>
<dbReference type="GO" id="GO:0052689">
    <property type="term" value="F:carboxylic ester hydrolase activity"/>
    <property type="evidence" value="ECO:0007669"/>
    <property type="project" value="UniProtKB-KW"/>
</dbReference>
<dbReference type="SUPFAM" id="SSF53474">
    <property type="entry name" value="alpha/beta-Hydrolases"/>
    <property type="match status" value="1"/>
</dbReference>
<evidence type="ECO:0000256" key="8">
    <source>
        <dbReference type="ARBA" id="ARBA00031195"/>
    </source>
</evidence>
<keyword evidence="4" id="KW-0719">Serine esterase</keyword>
<dbReference type="PANTHER" id="PTHR10655">
    <property type="entry name" value="LYSOPHOSPHOLIPASE-RELATED"/>
    <property type="match status" value="1"/>
</dbReference>
<dbReference type="InterPro" id="IPR029058">
    <property type="entry name" value="AB_hydrolase_fold"/>
</dbReference>
<evidence type="ECO:0000259" key="10">
    <source>
        <dbReference type="Pfam" id="PF02230"/>
    </source>
</evidence>
<reference evidence="11 12" key="1">
    <citation type="journal article" date="2018" name="Biotechnol. Biofuels">
        <title>Integrative visual omics of the white-rot fungus Polyporus brumalis exposes the biotechnological potential of its oxidative enzymes for delignifying raw plant biomass.</title>
        <authorList>
            <person name="Miyauchi S."/>
            <person name="Rancon A."/>
            <person name="Drula E."/>
            <person name="Hage H."/>
            <person name="Chaduli D."/>
            <person name="Favel A."/>
            <person name="Grisel S."/>
            <person name="Henrissat B."/>
            <person name="Herpoel-Gimbert I."/>
            <person name="Ruiz-Duenas F.J."/>
            <person name="Chevret D."/>
            <person name="Hainaut M."/>
            <person name="Lin J."/>
            <person name="Wang M."/>
            <person name="Pangilinan J."/>
            <person name="Lipzen A."/>
            <person name="Lesage-Meessen L."/>
            <person name="Navarro D."/>
            <person name="Riley R."/>
            <person name="Grigoriev I.V."/>
            <person name="Zhou S."/>
            <person name="Raouche S."/>
            <person name="Rosso M.N."/>
        </authorList>
    </citation>
    <scope>NUCLEOTIDE SEQUENCE [LARGE SCALE GENOMIC DNA]</scope>
    <source>
        <strain evidence="11 12">BRFM 1820</strain>
    </source>
</reference>
<comment type="similarity">
    <text evidence="1">Belongs to the AB hydrolase superfamily. AB hydrolase 2 family.</text>
</comment>
<dbReference type="STRING" id="139420.A0A371DUV0"/>
<name>A0A371DUV0_9APHY</name>
<dbReference type="EMBL" id="KZ857381">
    <property type="protein sequence ID" value="RDX56317.1"/>
    <property type="molecule type" value="Genomic_DNA"/>
</dbReference>
<evidence type="ECO:0000313" key="12">
    <source>
        <dbReference type="Proteomes" id="UP000256964"/>
    </source>
</evidence>
<evidence type="ECO:0000256" key="3">
    <source>
        <dbReference type="ARBA" id="ARBA00014923"/>
    </source>
</evidence>
<keyword evidence="6" id="KW-0443">Lipid metabolism</keyword>
<dbReference type="GO" id="GO:0008474">
    <property type="term" value="F:palmitoyl-(protein) hydrolase activity"/>
    <property type="evidence" value="ECO:0007669"/>
    <property type="project" value="UniProtKB-EC"/>
</dbReference>
<evidence type="ECO:0000256" key="2">
    <source>
        <dbReference type="ARBA" id="ARBA00012423"/>
    </source>
</evidence>
<evidence type="ECO:0000256" key="9">
    <source>
        <dbReference type="ARBA" id="ARBA00047337"/>
    </source>
</evidence>
<dbReference type="GO" id="GO:0005737">
    <property type="term" value="C:cytoplasm"/>
    <property type="evidence" value="ECO:0007669"/>
    <property type="project" value="TreeGrafter"/>
</dbReference>
<evidence type="ECO:0000256" key="4">
    <source>
        <dbReference type="ARBA" id="ARBA00022487"/>
    </source>
</evidence>
<organism evidence="11 12">
    <name type="scientific">Lentinus brumalis</name>
    <dbReference type="NCBI Taxonomy" id="2498619"/>
    <lineage>
        <taxon>Eukaryota</taxon>
        <taxon>Fungi</taxon>
        <taxon>Dikarya</taxon>
        <taxon>Basidiomycota</taxon>
        <taxon>Agaricomycotina</taxon>
        <taxon>Agaricomycetes</taxon>
        <taxon>Polyporales</taxon>
        <taxon>Polyporaceae</taxon>
        <taxon>Lentinus</taxon>
    </lineage>
</organism>
<evidence type="ECO:0000256" key="1">
    <source>
        <dbReference type="ARBA" id="ARBA00006499"/>
    </source>
</evidence>
<evidence type="ECO:0000256" key="7">
    <source>
        <dbReference type="ARBA" id="ARBA00029392"/>
    </source>
</evidence>
<dbReference type="GO" id="GO:0006631">
    <property type="term" value="P:fatty acid metabolic process"/>
    <property type="evidence" value="ECO:0007669"/>
    <property type="project" value="UniProtKB-KW"/>
</dbReference>
<dbReference type="AlphaFoldDB" id="A0A371DUV0"/>
<comment type="catalytic activity">
    <reaction evidence="9">
        <text>S-hexadecanoyl-L-cysteinyl-[protein] + H2O = L-cysteinyl-[protein] + hexadecanoate + H(+)</text>
        <dbReference type="Rhea" id="RHEA:19233"/>
        <dbReference type="Rhea" id="RHEA-COMP:10131"/>
        <dbReference type="Rhea" id="RHEA-COMP:11032"/>
        <dbReference type="ChEBI" id="CHEBI:7896"/>
        <dbReference type="ChEBI" id="CHEBI:15377"/>
        <dbReference type="ChEBI" id="CHEBI:15378"/>
        <dbReference type="ChEBI" id="CHEBI:29950"/>
        <dbReference type="ChEBI" id="CHEBI:74151"/>
        <dbReference type="EC" id="3.1.2.22"/>
    </reaction>
</comment>
<dbReference type="Gene3D" id="3.40.50.1820">
    <property type="entry name" value="alpha/beta hydrolase"/>
    <property type="match status" value="1"/>
</dbReference>
<keyword evidence="5" id="KW-0378">Hydrolase</keyword>
<dbReference type="EC" id="3.1.2.22" evidence="2"/>
<comment type="function">
    <text evidence="7">Hydrolyzes fatty acids from S-acylated cysteine residues in proteins with a strong preference for palmitoylated G-alpha proteins over other acyl substrates. Mediates the deacylation of G-alpha proteins such as GPA1 in vivo, but has weak or no activity toward palmitoylated Ras proteins. Has weak lysophospholipase activity in vitro; however such activity may not exist in vivo.</text>
</comment>
<feature type="domain" description="Phospholipase/carboxylesterase/thioesterase" evidence="10">
    <location>
        <begin position="11"/>
        <end position="225"/>
    </location>
</feature>
<sequence length="228" mass="24447">MATLAAGGGEPIVIAPTEDYVATVVFAHGLGQTNSSWLPVLRPVANRLPGVKWILPQAPNAPVTYSQGRIRPSWFNIDSLPPCNCHDEAGVAASVARLENIVISEVRNGTPSTKIVLVGFSQGAALSLMTALTTLHELGGVASLSGWIPQQSRQAMHQIEPSLPVFWSHGTADEEVPLSYGEECTAFLRDSLQLPVDKVTFKTYEGLEHAVNEDVLSDLAAWLSHSLT</sequence>
<gene>
    <name evidence="11" type="ORF">OH76DRAFT_1396666</name>
</gene>
<dbReference type="OrthoDB" id="2418081at2759"/>
<accession>A0A371DUV0</accession>
<evidence type="ECO:0000256" key="5">
    <source>
        <dbReference type="ARBA" id="ARBA00022801"/>
    </source>
</evidence>
<dbReference type="Proteomes" id="UP000256964">
    <property type="component" value="Unassembled WGS sequence"/>
</dbReference>
<dbReference type="InterPro" id="IPR050565">
    <property type="entry name" value="LYPA1-2/EST-like"/>
</dbReference>
<keyword evidence="6" id="KW-0276">Fatty acid metabolism</keyword>
<evidence type="ECO:0000256" key="6">
    <source>
        <dbReference type="ARBA" id="ARBA00022832"/>
    </source>
</evidence>
<protein>
    <recommendedName>
        <fullName evidence="3">Acyl-protein thioesterase 1</fullName>
        <ecNumber evidence="2">3.1.2.22</ecNumber>
    </recommendedName>
    <alternativeName>
        <fullName evidence="8">Palmitoyl-protein hydrolase</fullName>
    </alternativeName>
</protein>
<dbReference type="InterPro" id="IPR003140">
    <property type="entry name" value="PLipase/COase/thioEstase"/>
</dbReference>
<dbReference type="Pfam" id="PF02230">
    <property type="entry name" value="Abhydrolase_2"/>
    <property type="match status" value="1"/>
</dbReference>